<sequence>MLILYILRKINKKSNYSKKLVLVMRRALKSVMLITLFIVATSFTKEAKPLKNITYNIVRNQTVIGTISISSIIKNDSEIYSLESHINIKYILKFCIKGEETSIYKNGILVYSSVFRKVNNKIKADHDVVYRNKNYHEINSGHSKKLSLKIIQDNLVMLYLKEPKYINTVYCDYIKQMVKVEALGMGKYKVDFLDGKYNIFHYKKGKCVKVEANSSLFNVTLIPVKS</sequence>
<dbReference type="InterPro" id="IPR045767">
    <property type="entry name" value="DUF6134"/>
</dbReference>
<organism evidence="1 2">
    <name type="scientific">Neotamlana sedimentorum</name>
    <dbReference type="NCBI Taxonomy" id="1435349"/>
    <lineage>
        <taxon>Bacteria</taxon>
        <taxon>Pseudomonadati</taxon>
        <taxon>Bacteroidota</taxon>
        <taxon>Flavobacteriia</taxon>
        <taxon>Flavobacteriales</taxon>
        <taxon>Flavobacteriaceae</taxon>
        <taxon>Neotamlana</taxon>
    </lineage>
</organism>
<keyword evidence="2" id="KW-1185">Reference proteome</keyword>
<dbReference type="EMBL" id="JTDW01000016">
    <property type="protein sequence ID" value="KJD32785.1"/>
    <property type="molecule type" value="Genomic_DNA"/>
</dbReference>
<gene>
    <name evidence="1" type="ORF">PW52_15000</name>
</gene>
<comment type="caution">
    <text evidence="1">The sequence shown here is derived from an EMBL/GenBank/DDBJ whole genome shotgun (WGS) entry which is preliminary data.</text>
</comment>
<dbReference type="STRING" id="1435349.PW52_15000"/>
<accession>A0A0D7W0Y6</accession>
<protein>
    <submittedName>
        <fullName evidence="1">Uncharacterized protein</fullName>
    </submittedName>
</protein>
<name>A0A0D7W0Y6_9FLAO</name>
<dbReference type="Pfam" id="PF19630">
    <property type="entry name" value="DUF6134"/>
    <property type="match status" value="1"/>
</dbReference>
<proteinExistence type="predicted"/>
<reference evidence="1 2" key="1">
    <citation type="submission" date="2014-11" db="EMBL/GenBank/DDBJ databases">
        <title>Tamlana sedimentorum sp. nov., isolated from shallow sand sediments of the Sea of Japan.</title>
        <authorList>
            <person name="Romanenko L.A."/>
        </authorList>
    </citation>
    <scope>NUCLEOTIDE SEQUENCE [LARGE SCALE GENOMIC DNA]</scope>
    <source>
        <strain evidence="1 2">JCM 19808</strain>
    </source>
</reference>
<dbReference type="PATRIC" id="fig|1435349.4.peg.1025"/>
<evidence type="ECO:0000313" key="2">
    <source>
        <dbReference type="Proteomes" id="UP000032578"/>
    </source>
</evidence>
<dbReference type="AlphaFoldDB" id="A0A0D7W0Y6"/>
<dbReference type="Proteomes" id="UP000032578">
    <property type="component" value="Unassembled WGS sequence"/>
</dbReference>
<evidence type="ECO:0000313" key="1">
    <source>
        <dbReference type="EMBL" id="KJD32785.1"/>
    </source>
</evidence>